<dbReference type="InterPro" id="IPR000008">
    <property type="entry name" value="C2_dom"/>
</dbReference>
<feature type="domain" description="C2" evidence="1">
    <location>
        <begin position="1"/>
        <end position="93"/>
    </location>
</feature>
<dbReference type="GO" id="GO:0005886">
    <property type="term" value="C:plasma membrane"/>
    <property type="evidence" value="ECO:0007669"/>
    <property type="project" value="TreeGrafter"/>
</dbReference>
<dbReference type="Proteomes" id="UP001159641">
    <property type="component" value="Unassembled WGS sequence"/>
</dbReference>
<accession>A0AB34GZP3</accession>
<keyword evidence="3" id="KW-1185">Reference proteome</keyword>
<dbReference type="AlphaFoldDB" id="A0AB34GZP3"/>
<organism evidence="2 3">
    <name type="scientific">Eschrichtius robustus</name>
    <name type="common">California gray whale</name>
    <name type="synonym">Eschrichtius gibbosus</name>
    <dbReference type="NCBI Taxonomy" id="9764"/>
    <lineage>
        <taxon>Eukaryota</taxon>
        <taxon>Metazoa</taxon>
        <taxon>Chordata</taxon>
        <taxon>Craniata</taxon>
        <taxon>Vertebrata</taxon>
        <taxon>Euteleostomi</taxon>
        <taxon>Mammalia</taxon>
        <taxon>Eutheria</taxon>
        <taxon>Laurasiatheria</taxon>
        <taxon>Artiodactyla</taxon>
        <taxon>Whippomorpha</taxon>
        <taxon>Cetacea</taxon>
        <taxon>Mysticeti</taxon>
        <taxon>Eschrichtiidae</taxon>
        <taxon>Eschrichtius</taxon>
    </lineage>
</organism>
<dbReference type="InterPro" id="IPR045052">
    <property type="entry name" value="Copine"/>
</dbReference>
<dbReference type="SUPFAM" id="SSF49562">
    <property type="entry name" value="C2 domain (Calcium/lipid-binding domain, CaLB)"/>
    <property type="match status" value="1"/>
</dbReference>
<sequence>MTPWGVQRPQQQVVGGGCLQVDRTEVVRSSLHLVFSKVFTLEYYFEEVQKLCFEVYDTHGPSSLSYQDDDLLGGMEYTLGQLVGQEPVWSRVKRVSSAITHHGHS</sequence>
<dbReference type="PANTHER" id="PTHR10857">
    <property type="entry name" value="COPINE"/>
    <property type="match status" value="1"/>
</dbReference>
<dbReference type="Gene3D" id="2.60.40.150">
    <property type="entry name" value="C2 domain"/>
    <property type="match status" value="1"/>
</dbReference>
<comment type="caution">
    <text evidence="2">The sequence shown here is derived from an EMBL/GenBank/DDBJ whole genome shotgun (WGS) entry which is preliminary data.</text>
</comment>
<dbReference type="PANTHER" id="PTHR10857:SF6">
    <property type="entry name" value="COPINE-7"/>
    <property type="match status" value="1"/>
</dbReference>
<dbReference type="Pfam" id="PF00168">
    <property type="entry name" value="C2"/>
    <property type="match status" value="1"/>
</dbReference>
<dbReference type="EMBL" id="JAIQCJ010002005">
    <property type="protein sequence ID" value="KAJ8785972.1"/>
    <property type="molecule type" value="Genomic_DNA"/>
</dbReference>
<dbReference type="InterPro" id="IPR035892">
    <property type="entry name" value="C2_domain_sf"/>
</dbReference>
<proteinExistence type="predicted"/>
<evidence type="ECO:0000313" key="3">
    <source>
        <dbReference type="Proteomes" id="UP001159641"/>
    </source>
</evidence>
<dbReference type="PROSITE" id="PS50004">
    <property type="entry name" value="C2"/>
    <property type="match status" value="1"/>
</dbReference>
<evidence type="ECO:0000259" key="1">
    <source>
        <dbReference type="PROSITE" id="PS50004"/>
    </source>
</evidence>
<protein>
    <recommendedName>
        <fullName evidence="1">C2 domain-containing protein</fullName>
    </recommendedName>
</protein>
<dbReference type="GO" id="GO:0071277">
    <property type="term" value="P:cellular response to calcium ion"/>
    <property type="evidence" value="ECO:0007669"/>
    <property type="project" value="TreeGrafter"/>
</dbReference>
<dbReference type="GO" id="GO:0005544">
    <property type="term" value="F:calcium-dependent phospholipid binding"/>
    <property type="evidence" value="ECO:0007669"/>
    <property type="project" value="InterPro"/>
</dbReference>
<gene>
    <name evidence="2" type="ORF">J1605_006932</name>
</gene>
<reference evidence="2 3" key="1">
    <citation type="submission" date="2022-11" db="EMBL/GenBank/DDBJ databases">
        <title>Whole genome sequence of Eschrichtius robustus ER-17-0199.</title>
        <authorList>
            <person name="Bruniche-Olsen A."/>
            <person name="Black A.N."/>
            <person name="Fields C.J."/>
            <person name="Walden K."/>
            <person name="Dewoody J.A."/>
        </authorList>
    </citation>
    <scope>NUCLEOTIDE SEQUENCE [LARGE SCALE GENOMIC DNA]</scope>
    <source>
        <strain evidence="2">ER-17-0199</strain>
        <tissue evidence="2">Blubber</tissue>
    </source>
</reference>
<evidence type="ECO:0000313" key="2">
    <source>
        <dbReference type="EMBL" id="KAJ8785972.1"/>
    </source>
</evidence>
<name>A0AB34GZP3_ESCRO</name>